<dbReference type="RefSeq" id="WP_168062794.1">
    <property type="nucleotide sequence ID" value="NZ_VTOW01000004.1"/>
</dbReference>
<proteinExistence type="predicted"/>
<accession>A0A7X6DT22</accession>
<evidence type="ECO:0000313" key="2">
    <source>
        <dbReference type="Proteomes" id="UP000534783"/>
    </source>
</evidence>
<name>A0A7X6DT22_9BACT</name>
<gene>
    <name evidence="1" type="ORF">MNODULE_19070</name>
</gene>
<organism evidence="1 2">
    <name type="scientific">Candidatus Manganitrophus noduliformans</name>
    <dbReference type="NCBI Taxonomy" id="2606439"/>
    <lineage>
        <taxon>Bacteria</taxon>
        <taxon>Pseudomonadati</taxon>
        <taxon>Nitrospirota</taxon>
        <taxon>Nitrospiria</taxon>
        <taxon>Candidatus Troglogloeales</taxon>
        <taxon>Candidatus Manganitrophaceae</taxon>
        <taxon>Candidatus Manganitrophus</taxon>
    </lineage>
</organism>
<keyword evidence="2" id="KW-1185">Reference proteome</keyword>
<sequence length="211" mass="24266">MAQKAGTRGVESVAENHTEMGMGKPDLKALFDLARRCGLAGRRVYIPKYKFNDSPDDRLETLIGRCKPPLLREIEHVYERDHITFYFEHSPRALFSSRFGKNKTAARFGLKIRTAARTSSAAWRAWRDWFGHRERRILEQLRDLADENGGEHEKFSATYLEIRGQIRSGQEVDMEHHAGYHNVSREIILQVVDLAKASIESCPWRLSPNDG</sequence>
<dbReference type="AlphaFoldDB" id="A0A7X6DT22"/>
<protein>
    <submittedName>
        <fullName evidence="1">Uncharacterized protein</fullName>
    </submittedName>
</protein>
<comment type="caution">
    <text evidence="1">The sequence shown here is derived from an EMBL/GenBank/DDBJ whole genome shotgun (WGS) entry which is preliminary data.</text>
</comment>
<dbReference type="Proteomes" id="UP000534783">
    <property type="component" value="Unassembled WGS sequence"/>
</dbReference>
<dbReference type="EMBL" id="VTOW01000004">
    <property type="protein sequence ID" value="NKE72857.1"/>
    <property type="molecule type" value="Genomic_DNA"/>
</dbReference>
<reference evidence="1 2" key="1">
    <citation type="journal article" date="2020" name="Nature">
        <title>Bacterial chemolithoautotrophy via manganese oxidation.</title>
        <authorList>
            <person name="Yu H."/>
            <person name="Leadbetter J.R."/>
        </authorList>
    </citation>
    <scope>NUCLEOTIDE SEQUENCE [LARGE SCALE GENOMIC DNA]</scope>
    <source>
        <strain evidence="1 2">Mn-1</strain>
    </source>
</reference>
<evidence type="ECO:0000313" key="1">
    <source>
        <dbReference type="EMBL" id="NKE72857.1"/>
    </source>
</evidence>